<dbReference type="Proteomes" id="UP000324870">
    <property type="component" value="Unassembled WGS sequence"/>
</dbReference>
<sequence>MNASRHTVSYWGDEVIQIGCKRFSISEWQQHFQKIGKAENYTSDQIEEYKGYIDLIAAMHKTWSIDKQKASKE</sequence>
<keyword evidence="2" id="KW-1185">Reference proteome</keyword>
<evidence type="ECO:0000313" key="2">
    <source>
        <dbReference type="Proteomes" id="UP000324870"/>
    </source>
</evidence>
<evidence type="ECO:0000313" key="1">
    <source>
        <dbReference type="EMBL" id="KAA3158871.1"/>
    </source>
</evidence>
<dbReference type="EMBL" id="VVND01000015">
    <property type="protein sequence ID" value="KAA3158871.1"/>
    <property type="molecule type" value="Genomic_DNA"/>
</dbReference>
<protein>
    <submittedName>
        <fullName evidence="1">Uncharacterized protein</fullName>
    </submittedName>
</protein>
<organism evidence="1 2">
    <name type="scientific">Alistipes finegoldii</name>
    <dbReference type="NCBI Taxonomy" id="214856"/>
    <lineage>
        <taxon>Bacteria</taxon>
        <taxon>Pseudomonadati</taxon>
        <taxon>Bacteroidota</taxon>
        <taxon>Bacteroidia</taxon>
        <taxon>Bacteroidales</taxon>
        <taxon>Rikenellaceae</taxon>
        <taxon>Alistipes</taxon>
    </lineage>
</organism>
<accession>A0ABQ6S2A7</accession>
<reference evidence="1 2" key="1">
    <citation type="journal article" date="2019" name="Nat. Med.">
        <title>A library of human gut bacterial isolates paired with longitudinal multiomics data enables mechanistic microbiome research.</title>
        <authorList>
            <person name="Poyet M."/>
            <person name="Groussin M."/>
            <person name="Gibbons S.M."/>
            <person name="Avila-Pacheco J."/>
            <person name="Jiang X."/>
            <person name="Kearney S.M."/>
            <person name="Perrotta A.R."/>
            <person name="Berdy B."/>
            <person name="Zhao S."/>
            <person name="Lieberman T.D."/>
            <person name="Swanson P.K."/>
            <person name="Smith M."/>
            <person name="Roesemann S."/>
            <person name="Alexander J.E."/>
            <person name="Rich S.A."/>
            <person name="Livny J."/>
            <person name="Vlamakis H."/>
            <person name="Clish C."/>
            <person name="Bullock K."/>
            <person name="Deik A."/>
            <person name="Scott J."/>
            <person name="Pierce K.A."/>
            <person name="Xavier R.J."/>
            <person name="Alm E.J."/>
        </authorList>
    </citation>
    <scope>NUCLEOTIDE SEQUENCE [LARGE SCALE GENOMIC DNA]</scope>
    <source>
        <strain evidence="1 2">BIOML-A1</strain>
    </source>
</reference>
<proteinExistence type="predicted"/>
<gene>
    <name evidence="1" type="ORF">F2A26_09645</name>
</gene>
<name>A0ABQ6S2A7_9BACT</name>
<comment type="caution">
    <text evidence="1">The sequence shown here is derived from an EMBL/GenBank/DDBJ whole genome shotgun (WGS) entry which is preliminary data.</text>
</comment>